<dbReference type="Proteomes" id="UP000189911">
    <property type="component" value="Chromosome G"/>
</dbReference>
<gene>
    <name evidence="1" type="ORF">LANO_0G18470G</name>
</gene>
<dbReference type="EMBL" id="LT598453">
    <property type="protein sequence ID" value="SCV05100.1"/>
    <property type="molecule type" value="Genomic_DNA"/>
</dbReference>
<sequence>MELKAREKHSMRASHSSNEHLMLPYITFHNKF</sequence>
<accession>A0A1G4KKW4</accession>
<keyword evidence="2" id="KW-1185">Reference proteome</keyword>
<protein>
    <submittedName>
        <fullName evidence="1">LANO_0G18470g1_1</fullName>
    </submittedName>
</protein>
<evidence type="ECO:0000313" key="1">
    <source>
        <dbReference type="EMBL" id="SCV05100.1"/>
    </source>
</evidence>
<reference evidence="2" key="1">
    <citation type="submission" date="2016-03" db="EMBL/GenBank/DDBJ databases">
        <authorList>
            <person name="Devillers Hugo."/>
        </authorList>
    </citation>
    <scope>NUCLEOTIDE SEQUENCE [LARGE SCALE GENOMIC DNA]</scope>
</reference>
<organism evidence="1 2">
    <name type="scientific">Lachancea nothofagi CBS 11611</name>
    <dbReference type="NCBI Taxonomy" id="1266666"/>
    <lineage>
        <taxon>Eukaryota</taxon>
        <taxon>Fungi</taxon>
        <taxon>Dikarya</taxon>
        <taxon>Ascomycota</taxon>
        <taxon>Saccharomycotina</taxon>
        <taxon>Saccharomycetes</taxon>
        <taxon>Saccharomycetales</taxon>
        <taxon>Saccharomycetaceae</taxon>
        <taxon>Lachancea</taxon>
    </lineage>
</organism>
<proteinExistence type="predicted"/>
<name>A0A1G4KKW4_9SACH</name>
<evidence type="ECO:0000313" key="2">
    <source>
        <dbReference type="Proteomes" id="UP000189911"/>
    </source>
</evidence>
<dbReference type="AlphaFoldDB" id="A0A1G4KKW4"/>